<dbReference type="GO" id="GO:0015937">
    <property type="term" value="P:coenzyme A biosynthetic process"/>
    <property type="evidence" value="ECO:0007669"/>
    <property type="project" value="UniProtKB-UniRule"/>
</dbReference>
<dbReference type="EC" id="2.7.1.24" evidence="8 9"/>
<dbReference type="Pfam" id="PF01121">
    <property type="entry name" value="CoaE"/>
    <property type="match status" value="1"/>
</dbReference>
<keyword evidence="2 8" id="KW-0963">Cytoplasm</keyword>
<dbReference type="NCBIfam" id="NF002879">
    <property type="entry name" value="PRK03333.1"/>
    <property type="match status" value="1"/>
</dbReference>
<feature type="binding site" evidence="8">
    <location>
        <begin position="11"/>
        <end position="16"/>
    </location>
    <ligand>
        <name>ATP</name>
        <dbReference type="ChEBI" id="CHEBI:30616"/>
    </ligand>
</feature>
<dbReference type="SUPFAM" id="SSF52540">
    <property type="entry name" value="P-loop containing nucleoside triphosphate hydrolases"/>
    <property type="match status" value="1"/>
</dbReference>
<proteinExistence type="inferred from homology"/>
<sequence length="218" mass="23294">MLTIGLTGGIGSGKSTVSAELARLGAVVIDADRIARDVVAPGTPGLAAVVEAFGADVLRPDGTLDRPALGRRVFADPAALRRLGEITHPLIKEETARRQAAAPADAIVVHDVPLIVENRLADAYDLVVVVGASEDVRLDRLTRERGMTPQDALARIRAQATDPERRAVADVWLDNSGTIDDLLRAVRTVWRERVVPANDRLRAGEPRRPRTPHGAAGP</sequence>
<dbReference type="NCBIfam" id="TIGR00152">
    <property type="entry name" value="dephospho-CoA kinase"/>
    <property type="match status" value="1"/>
</dbReference>
<dbReference type="UniPathway" id="UPA00241">
    <property type="reaction ID" value="UER00356"/>
</dbReference>
<dbReference type="CDD" id="cd02022">
    <property type="entry name" value="DPCK"/>
    <property type="match status" value="1"/>
</dbReference>
<organism evidence="10 11">
    <name type="scientific">Georgenia ruanii</name>
    <dbReference type="NCBI Taxonomy" id="348442"/>
    <lineage>
        <taxon>Bacteria</taxon>
        <taxon>Bacillati</taxon>
        <taxon>Actinomycetota</taxon>
        <taxon>Actinomycetes</taxon>
        <taxon>Micrococcales</taxon>
        <taxon>Bogoriellaceae</taxon>
        <taxon>Georgenia</taxon>
    </lineage>
</organism>
<keyword evidence="6 8" id="KW-0067">ATP-binding</keyword>
<accession>A0A7J9UZN4</accession>
<keyword evidence="7 8" id="KW-0173">Coenzyme A biosynthesis</keyword>
<dbReference type="PANTHER" id="PTHR10695:SF46">
    <property type="entry name" value="BIFUNCTIONAL COENZYME A SYNTHASE-RELATED"/>
    <property type="match status" value="1"/>
</dbReference>
<evidence type="ECO:0000256" key="4">
    <source>
        <dbReference type="ARBA" id="ARBA00022741"/>
    </source>
</evidence>
<evidence type="ECO:0000256" key="8">
    <source>
        <dbReference type="HAMAP-Rule" id="MF_00376"/>
    </source>
</evidence>
<evidence type="ECO:0000313" key="11">
    <source>
        <dbReference type="Proteomes" id="UP000429644"/>
    </source>
</evidence>
<keyword evidence="5 8" id="KW-0418">Kinase</keyword>
<evidence type="ECO:0000256" key="2">
    <source>
        <dbReference type="ARBA" id="ARBA00022490"/>
    </source>
</evidence>
<dbReference type="AlphaFoldDB" id="A0A7J9UZN4"/>
<keyword evidence="4 8" id="KW-0547">Nucleotide-binding</keyword>
<evidence type="ECO:0000256" key="5">
    <source>
        <dbReference type="ARBA" id="ARBA00022777"/>
    </source>
</evidence>
<dbReference type="RefSeq" id="WP_152232884.1">
    <property type="nucleotide sequence ID" value="NZ_BAAAOT010000023.1"/>
</dbReference>
<dbReference type="PROSITE" id="PS51219">
    <property type="entry name" value="DPCK"/>
    <property type="match status" value="1"/>
</dbReference>
<dbReference type="PANTHER" id="PTHR10695">
    <property type="entry name" value="DEPHOSPHO-COA KINASE-RELATED"/>
    <property type="match status" value="1"/>
</dbReference>
<comment type="catalytic activity">
    <reaction evidence="8">
        <text>3'-dephospho-CoA + ATP = ADP + CoA + H(+)</text>
        <dbReference type="Rhea" id="RHEA:18245"/>
        <dbReference type="ChEBI" id="CHEBI:15378"/>
        <dbReference type="ChEBI" id="CHEBI:30616"/>
        <dbReference type="ChEBI" id="CHEBI:57287"/>
        <dbReference type="ChEBI" id="CHEBI:57328"/>
        <dbReference type="ChEBI" id="CHEBI:456216"/>
        <dbReference type="EC" id="2.7.1.24"/>
    </reaction>
</comment>
<comment type="subcellular location">
    <subcellularLocation>
        <location evidence="8">Cytoplasm</location>
    </subcellularLocation>
</comment>
<gene>
    <name evidence="8" type="primary">coaE</name>
    <name evidence="10" type="ORF">GB882_15645</name>
</gene>
<keyword evidence="11" id="KW-1185">Reference proteome</keyword>
<dbReference type="InterPro" id="IPR027417">
    <property type="entry name" value="P-loop_NTPase"/>
</dbReference>
<dbReference type="OrthoDB" id="9812943at2"/>
<protein>
    <recommendedName>
        <fullName evidence="8 9">Dephospho-CoA kinase</fullName>
        <ecNumber evidence="8 9">2.7.1.24</ecNumber>
    </recommendedName>
    <alternativeName>
        <fullName evidence="8">Dephosphocoenzyme A kinase</fullName>
    </alternativeName>
</protein>
<evidence type="ECO:0000256" key="6">
    <source>
        <dbReference type="ARBA" id="ARBA00022840"/>
    </source>
</evidence>
<comment type="pathway">
    <text evidence="8">Cofactor biosynthesis; coenzyme A biosynthesis; CoA from (R)-pantothenate: step 5/5.</text>
</comment>
<evidence type="ECO:0000313" key="10">
    <source>
        <dbReference type="EMBL" id="MPV90109.1"/>
    </source>
</evidence>
<dbReference type="GO" id="GO:0005524">
    <property type="term" value="F:ATP binding"/>
    <property type="evidence" value="ECO:0007669"/>
    <property type="project" value="UniProtKB-UniRule"/>
</dbReference>
<dbReference type="FunFam" id="3.40.50.300:FF:000991">
    <property type="entry name" value="Dephospho-CoA kinase"/>
    <property type="match status" value="1"/>
</dbReference>
<dbReference type="GO" id="GO:0004140">
    <property type="term" value="F:dephospho-CoA kinase activity"/>
    <property type="evidence" value="ECO:0007669"/>
    <property type="project" value="UniProtKB-UniRule"/>
</dbReference>
<evidence type="ECO:0000256" key="1">
    <source>
        <dbReference type="ARBA" id="ARBA00009018"/>
    </source>
</evidence>
<dbReference type="EMBL" id="WHPD01003374">
    <property type="protein sequence ID" value="MPV90109.1"/>
    <property type="molecule type" value="Genomic_DNA"/>
</dbReference>
<evidence type="ECO:0000256" key="9">
    <source>
        <dbReference type="NCBIfam" id="TIGR00152"/>
    </source>
</evidence>
<reference evidence="10 11" key="1">
    <citation type="submission" date="2019-10" db="EMBL/GenBank/DDBJ databases">
        <title>Georgenia wutianyii sp. nov. and Georgenia yuyongxinii sp. nov. isolated from plateau pika (Ochotona curzoniae) in the Qinghai-Tibet plateau of China.</title>
        <authorList>
            <person name="Tian Z."/>
        </authorList>
    </citation>
    <scope>NUCLEOTIDE SEQUENCE [LARGE SCALE GENOMIC DNA]</scope>
    <source>
        <strain evidence="10 11">JCM 15130</strain>
    </source>
</reference>
<evidence type="ECO:0000256" key="7">
    <source>
        <dbReference type="ARBA" id="ARBA00022993"/>
    </source>
</evidence>
<comment type="caution">
    <text evidence="10">The sequence shown here is derived from an EMBL/GenBank/DDBJ whole genome shotgun (WGS) entry which is preliminary data.</text>
</comment>
<dbReference type="HAMAP" id="MF_00376">
    <property type="entry name" value="Dephospho_CoA_kinase"/>
    <property type="match status" value="1"/>
</dbReference>
<comment type="similarity">
    <text evidence="1 8">Belongs to the CoaE family.</text>
</comment>
<dbReference type="GO" id="GO:0005737">
    <property type="term" value="C:cytoplasm"/>
    <property type="evidence" value="ECO:0007669"/>
    <property type="project" value="UniProtKB-SubCell"/>
</dbReference>
<name>A0A7J9UZN4_9MICO</name>
<dbReference type="Gene3D" id="3.40.50.300">
    <property type="entry name" value="P-loop containing nucleotide triphosphate hydrolases"/>
    <property type="match status" value="1"/>
</dbReference>
<dbReference type="Proteomes" id="UP000429644">
    <property type="component" value="Unassembled WGS sequence"/>
</dbReference>
<keyword evidence="3 8" id="KW-0808">Transferase</keyword>
<evidence type="ECO:0000256" key="3">
    <source>
        <dbReference type="ARBA" id="ARBA00022679"/>
    </source>
</evidence>
<dbReference type="InterPro" id="IPR001977">
    <property type="entry name" value="Depp_CoAkinase"/>
</dbReference>
<comment type="function">
    <text evidence="8">Catalyzes the phosphorylation of the 3'-hydroxyl group of dephosphocoenzyme A to form coenzyme A.</text>
</comment>